<proteinExistence type="predicted"/>
<dbReference type="Gene3D" id="3.30.260.10">
    <property type="entry name" value="TCP-1-like chaperonin intermediate domain"/>
    <property type="match status" value="1"/>
</dbReference>
<dbReference type="InterPro" id="IPR001452">
    <property type="entry name" value="SH3_domain"/>
</dbReference>
<protein>
    <recommendedName>
        <fullName evidence="8">SH3 domain-containing protein</fullName>
    </recommendedName>
</protein>
<dbReference type="Pfam" id="PF24584">
    <property type="entry name" value="Ig_CYK3_C"/>
    <property type="match status" value="1"/>
</dbReference>
<evidence type="ECO:0000313" key="9">
    <source>
        <dbReference type="EMBL" id="KAK7686973.1"/>
    </source>
</evidence>
<dbReference type="SUPFAM" id="SSF48592">
    <property type="entry name" value="GroEL equatorial domain-like"/>
    <property type="match status" value="1"/>
</dbReference>
<feature type="compositionally biased region" description="Acidic residues" evidence="7">
    <location>
        <begin position="688"/>
        <end position="701"/>
    </location>
</feature>
<accession>A0AAW0GAN4</accession>
<evidence type="ECO:0000259" key="8">
    <source>
        <dbReference type="PROSITE" id="PS50002"/>
    </source>
</evidence>
<keyword evidence="3" id="KW-0067">ATP-binding</keyword>
<feature type="region of interest" description="Disordered" evidence="7">
    <location>
        <begin position="573"/>
        <end position="596"/>
    </location>
</feature>
<evidence type="ECO:0000256" key="4">
    <source>
        <dbReference type="ARBA" id="ARBA00023186"/>
    </source>
</evidence>
<dbReference type="PANTHER" id="PTHR11353">
    <property type="entry name" value="CHAPERONIN"/>
    <property type="match status" value="1"/>
</dbReference>
<evidence type="ECO:0000256" key="2">
    <source>
        <dbReference type="ARBA" id="ARBA00022741"/>
    </source>
</evidence>
<keyword evidence="6" id="KW-0175">Coiled coil</keyword>
<keyword evidence="10" id="KW-1185">Reference proteome</keyword>
<keyword evidence="2" id="KW-0547">Nucleotide-binding</keyword>
<sequence length="906" mass="103229">MAVTRNVMFEPSLSPGGGATEMAVSVKLAEKAKTIEGVAQWPYQAVADAFEVIPRTLIQNCGGNPIKVLSQLRAKHANGEHTFGIDGDLGKVVDMNQYGVWEPEVIKQQSIKTGIESACLLLRVDDIVKTVYSWSGEQEEDLGFVENEIVDVYSIVDDSWWKGKLRRNNAEGIFPKDFVEIIEDSIPQSSSSRSISQLNSKQNTPVKDQELRSSKNGTPNGFYNKSKFPNKKINPLSNVDLNNSYEDYDYSYDNSFDNSFGHINRSSNGYSPQKLRASNSNLSPRKQQINTQDDLIEVHTPAQAQKEKEKAQIKMLQQQQQQLQQQLQEQQRLLKKQQYDQQIRTRQQQDNYRNSIAVTPDYHYNNTYAKQKPKQMKQRPISQYHQYANNPYEFNSPAGLMPHSPPYQEKSHSYTDVNELSPSKSPSKYQPVFQNNTIESFSPEASHNQKRRNAQKYSNHFYDPIYDTAPEIVDDGLDDPEYEDLLLAKQRIELEYQRIKQLEKRKKTALKSTPPPPPIPKYSDPIYDHSGESSYVSEDLLSSKKNQSRENLSKKLTNYVTDEDTYEVDNNLYRDASPPPPPPPKHGYGINASNGYEPIANINQKSRSRMPYDPNDFEVSPLRQQYSDDLYGISDMSPEDLKQSIKSLQSDVLNLSELSATSAGSFMRHKQDKQLQHADYKMRGLSLNEEDEEDKDDEDEARDQMPDRGLMESMFEDKKKPSLFKKFLNKRKGVDNYLGMDDEMDWATLKTDLNPKLTTNELSLCQVFWKKNDRIAKIKAVLPEKESIGVLQVFAGPKGLQEHFENIHELAVVIPLSHNGTSKPVLQHPSKGLNSGSGLMNQDFKLIVKSPSGKHYRLAKDDPLSYGTYEVNIKCQEVGTYTGLVIGDSGSSWTVFAQWECFLNSF</sequence>
<name>A0AAW0GAN4_9APHY</name>
<dbReference type="InterPro" id="IPR027413">
    <property type="entry name" value="GROEL-like_equatorial_sf"/>
</dbReference>
<feature type="coiled-coil region" evidence="6">
    <location>
        <begin position="306"/>
        <end position="340"/>
    </location>
</feature>
<feature type="region of interest" description="Disordered" evidence="7">
    <location>
        <begin position="504"/>
        <end position="549"/>
    </location>
</feature>
<feature type="compositionally biased region" description="Polar residues" evidence="7">
    <location>
        <begin position="414"/>
        <end position="428"/>
    </location>
</feature>
<feature type="region of interest" description="Disordered" evidence="7">
    <location>
        <begin position="190"/>
        <end position="238"/>
    </location>
</feature>
<dbReference type="PROSITE" id="PS50002">
    <property type="entry name" value="SH3"/>
    <property type="match status" value="1"/>
</dbReference>
<feature type="region of interest" description="Disordered" evidence="7">
    <location>
        <begin position="396"/>
        <end position="428"/>
    </location>
</feature>
<feature type="compositionally biased region" description="Polar residues" evidence="7">
    <location>
        <begin position="214"/>
        <end position="223"/>
    </location>
</feature>
<evidence type="ECO:0000256" key="6">
    <source>
        <dbReference type="SAM" id="Coils"/>
    </source>
</evidence>
<dbReference type="InterPro" id="IPR017998">
    <property type="entry name" value="Chaperone_TCP-1"/>
</dbReference>
<dbReference type="GO" id="GO:0140662">
    <property type="term" value="F:ATP-dependent protein folding chaperone"/>
    <property type="evidence" value="ECO:0007669"/>
    <property type="project" value="InterPro"/>
</dbReference>
<dbReference type="Proteomes" id="UP001385951">
    <property type="component" value="Unassembled WGS sequence"/>
</dbReference>
<gene>
    <name evidence="9" type="ORF">QCA50_010054</name>
</gene>
<dbReference type="InterPro" id="IPR027410">
    <property type="entry name" value="TCP-1-like_intermed_sf"/>
</dbReference>
<keyword evidence="4" id="KW-0143">Chaperone</keyword>
<evidence type="ECO:0000313" key="10">
    <source>
        <dbReference type="Proteomes" id="UP001385951"/>
    </source>
</evidence>
<feature type="domain" description="SH3" evidence="8">
    <location>
        <begin position="123"/>
        <end position="184"/>
    </location>
</feature>
<keyword evidence="1 5" id="KW-0728">SH3 domain</keyword>
<evidence type="ECO:0000256" key="1">
    <source>
        <dbReference type="ARBA" id="ARBA00022443"/>
    </source>
</evidence>
<dbReference type="Gene3D" id="1.10.560.10">
    <property type="entry name" value="GroEL-like equatorial domain"/>
    <property type="match status" value="1"/>
</dbReference>
<dbReference type="AlphaFoldDB" id="A0AAW0GAN4"/>
<feature type="region of interest" description="Disordered" evidence="7">
    <location>
        <begin position="263"/>
        <end position="283"/>
    </location>
</feature>
<dbReference type="Pfam" id="PF00118">
    <property type="entry name" value="Cpn60_TCP1"/>
    <property type="match status" value="1"/>
</dbReference>
<dbReference type="Pfam" id="PF00018">
    <property type="entry name" value="SH3_1"/>
    <property type="match status" value="1"/>
</dbReference>
<dbReference type="GO" id="GO:0005524">
    <property type="term" value="F:ATP binding"/>
    <property type="evidence" value="ECO:0007669"/>
    <property type="project" value="UniProtKB-KW"/>
</dbReference>
<evidence type="ECO:0000256" key="5">
    <source>
        <dbReference type="PROSITE-ProRule" id="PRU00192"/>
    </source>
</evidence>
<dbReference type="InterPro" id="IPR056409">
    <property type="entry name" value="Ig_CYK3_C"/>
</dbReference>
<reference evidence="9 10" key="1">
    <citation type="submission" date="2022-09" db="EMBL/GenBank/DDBJ databases">
        <authorList>
            <person name="Palmer J.M."/>
        </authorList>
    </citation>
    <scope>NUCLEOTIDE SEQUENCE [LARGE SCALE GENOMIC DNA]</scope>
    <source>
        <strain evidence="9 10">DSM 7382</strain>
    </source>
</reference>
<comment type="caution">
    <text evidence="9">The sequence shown here is derived from an EMBL/GenBank/DDBJ whole genome shotgun (WGS) entry which is preliminary data.</text>
</comment>
<evidence type="ECO:0000256" key="3">
    <source>
        <dbReference type="ARBA" id="ARBA00022840"/>
    </source>
</evidence>
<feature type="compositionally biased region" description="Low complexity" evidence="7">
    <location>
        <begin position="190"/>
        <end position="202"/>
    </location>
</feature>
<feature type="compositionally biased region" description="Polar residues" evidence="7">
    <location>
        <begin position="264"/>
        <end position="283"/>
    </location>
</feature>
<dbReference type="InterPro" id="IPR036028">
    <property type="entry name" value="SH3-like_dom_sf"/>
</dbReference>
<dbReference type="SUPFAM" id="SSF50044">
    <property type="entry name" value="SH3-domain"/>
    <property type="match status" value="1"/>
</dbReference>
<dbReference type="EMBL" id="JASBNA010000015">
    <property type="protein sequence ID" value="KAK7686973.1"/>
    <property type="molecule type" value="Genomic_DNA"/>
</dbReference>
<organism evidence="9 10">
    <name type="scientific">Cerrena zonata</name>
    <dbReference type="NCBI Taxonomy" id="2478898"/>
    <lineage>
        <taxon>Eukaryota</taxon>
        <taxon>Fungi</taxon>
        <taxon>Dikarya</taxon>
        <taxon>Basidiomycota</taxon>
        <taxon>Agaricomycotina</taxon>
        <taxon>Agaricomycetes</taxon>
        <taxon>Polyporales</taxon>
        <taxon>Cerrenaceae</taxon>
        <taxon>Cerrena</taxon>
    </lineage>
</organism>
<feature type="region of interest" description="Disordered" evidence="7">
    <location>
        <begin position="687"/>
        <end position="710"/>
    </location>
</feature>
<evidence type="ECO:0000256" key="7">
    <source>
        <dbReference type="SAM" id="MobiDB-lite"/>
    </source>
</evidence>
<dbReference type="Gene3D" id="2.30.30.40">
    <property type="entry name" value="SH3 Domains"/>
    <property type="match status" value="1"/>
</dbReference>
<dbReference type="SMART" id="SM00326">
    <property type="entry name" value="SH3"/>
    <property type="match status" value="1"/>
</dbReference>
<dbReference type="InterPro" id="IPR002423">
    <property type="entry name" value="Cpn60/GroEL/TCP-1"/>
</dbReference>